<proteinExistence type="predicted"/>
<keyword evidence="1" id="KW-0812">Transmembrane</keyword>
<sequence>METVSVSAVWELFVPILFRLFVLVAGYVRWDDMAVYMAATPHGAAFTQLAYPQPQGTPILQAVTLDEHAGAAMTGEDHYGYGQTK</sequence>
<gene>
    <name evidence="2" type="ORF">LSH36_582g01010</name>
</gene>
<evidence type="ECO:0000256" key="1">
    <source>
        <dbReference type="SAM" id="Phobius"/>
    </source>
</evidence>
<feature type="transmembrane region" description="Helical" evidence="1">
    <location>
        <begin position="12"/>
        <end position="30"/>
    </location>
</feature>
<dbReference type="EMBL" id="JAODUP010000582">
    <property type="protein sequence ID" value="KAK2146835.1"/>
    <property type="molecule type" value="Genomic_DNA"/>
</dbReference>
<keyword evidence="1" id="KW-1133">Transmembrane helix</keyword>
<dbReference type="AlphaFoldDB" id="A0AAD9J6P0"/>
<dbReference type="Proteomes" id="UP001208570">
    <property type="component" value="Unassembled WGS sequence"/>
</dbReference>
<keyword evidence="3" id="KW-1185">Reference proteome</keyword>
<protein>
    <submittedName>
        <fullName evidence="2">Uncharacterized protein</fullName>
    </submittedName>
</protein>
<reference evidence="2" key="1">
    <citation type="journal article" date="2023" name="Mol. Biol. Evol.">
        <title>Third-Generation Sequencing Reveals the Adaptive Role of the Epigenome in Three Deep-Sea Polychaetes.</title>
        <authorList>
            <person name="Perez M."/>
            <person name="Aroh O."/>
            <person name="Sun Y."/>
            <person name="Lan Y."/>
            <person name="Juniper S.K."/>
            <person name="Young C.R."/>
            <person name="Angers B."/>
            <person name="Qian P.Y."/>
        </authorList>
    </citation>
    <scope>NUCLEOTIDE SEQUENCE</scope>
    <source>
        <strain evidence="2">P08H-3</strain>
    </source>
</reference>
<accession>A0AAD9J6P0</accession>
<evidence type="ECO:0000313" key="3">
    <source>
        <dbReference type="Proteomes" id="UP001208570"/>
    </source>
</evidence>
<name>A0AAD9J6P0_9ANNE</name>
<keyword evidence="1" id="KW-0472">Membrane</keyword>
<evidence type="ECO:0000313" key="2">
    <source>
        <dbReference type="EMBL" id="KAK2146835.1"/>
    </source>
</evidence>
<organism evidence="2 3">
    <name type="scientific">Paralvinella palmiformis</name>
    <dbReference type="NCBI Taxonomy" id="53620"/>
    <lineage>
        <taxon>Eukaryota</taxon>
        <taxon>Metazoa</taxon>
        <taxon>Spiralia</taxon>
        <taxon>Lophotrochozoa</taxon>
        <taxon>Annelida</taxon>
        <taxon>Polychaeta</taxon>
        <taxon>Sedentaria</taxon>
        <taxon>Canalipalpata</taxon>
        <taxon>Terebellida</taxon>
        <taxon>Terebelliformia</taxon>
        <taxon>Alvinellidae</taxon>
        <taxon>Paralvinella</taxon>
    </lineage>
</organism>
<comment type="caution">
    <text evidence="2">The sequence shown here is derived from an EMBL/GenBank/DDBJ whole genome shotgun (WGS) entry which is preliminary data.</text>
</comment>